<dbReference type="SFLD" id="SFLDG01135">
    <property type="entry name" value="C1.5.6:_HAD__Beta-PGM__Phospha"/>
    <property type="match status" value="1"/>
</dbReference>
<dbReference type="Pfam" id="PF00702">
    <property type="entry name" value="Hydrolase"/>
    <property type="match status" value="1"/>
</dbReference>
<gene>
    <name evidence="1" type="ORF">orf(+9)</name>
</gene>
<dbReference type="GO" id="GO:0006281">
    <property type="term" value="P:DNA repair"/>
    <property type="evidence" value="ECO:0007669"/>
    <property type="project" value="TreeGrafter"/>
</dbReference>
<dbReference type="InterPro" id="IPR006439">
    <property type="entry name" value="HAD-SF_hydro_IA"/>
</dbReference>
<dbReference type="Gene3D" id="1.10.150.240">
    <property type="entry name" value="Putative phosphatase, domain 2"/>
    <property type="match status" value="1"/>
</dbReference>
<dbReference type="SFLD" id="SFLDG01129">
    <property type="entry name" value="C1.5:_HAD__Beta-PGM__Phosphata"/>
    <property type="match status" value="1"/>
</dbReference>
<dbReference type="InterPro" id="IPR050155">
    <property type="entry name" value="HAD-like_hydrolase_sf"/>
</dbReference>
<dbReference type="EMBL" id="MH311781">
    <property type="protein sequence ID" value="AZO92775.1"/>
    <property type="molecule type" value="Genomic_DNA"/>
</dbReference>
<dbReference type="InterPro" id="IPR023198">
    <property type="entry name" value="PGP-like_dom2"/>
</dbReference>
<name>A0A3Q9B1D0_9ACTN</name>
<dbReference type="AlphaFoldDB" id="A0A3Q9B1D0"/>
<dbReference type="GO" id="GO:0008967">
    <property type="term" value="F:phosphoglycolate phosphatase activity"/>
    <property type="evidence" value="ECO:0007669"/>
    <property type="project" value="TreeGrafter"/>
</dbReference>
<dbReference type="InterPro" id="IPR023214">
    <property type="entry name" value="HAD_sf"/>
</dbReference>
<dbReference type="InterPro" id="IPR036412">
    <property type="entry name" value="HAD-like_sf"/>
</dbReference>
<sequence length="278" mass="28725">MSQPPSTVDAVLPPPIDAPLASPVGVAVLPAGAPLAPPVGVAVLPGDARLAPPVDVVLAPQAARGPIRAVVFDLDGVVVDSSAVMREAFSIAYAEVVGGGPAPFEEYNQHMGRYFPDIMRLMGLPLAMEEPFVRESYRMAHLVPLFPGVRETLEELRARGIRTAIATGKSGPRARSLLDTLGVLGLFDRVIGSDEVARPKPAPDIVLQALGHLDVPPAQAMMVGDAVIDLLSGREAGAATAATTWHGGDVAALLAAGPDVVAHTPTDLLAHCPATLTP</sequence>
<accession>A0A3Q9B1D0</accession>
<dbReference type="NCBIfam" id="TIGR01509">
    <property type="entry name" value="HAD-SF-IA-v3"/>
    <property type="match status" value="1"/>
</dbReference>
<dbReference type="NCBIfam" id="TIGR01454">
    <property type="entry name" value="AHBA_synth_RP"/>
    <property type="match status" value="1"/>
</dbReference>
<dbReference type="RefSeq" id="WP_229397765.1">
    <property type="nucleotide sequence ID" value="NZ_BBZF01000012.1"/>
</dbReference>
<dbReference type="SUPFAM" id="SSF56784">
    <property type="entry name" value="HAD-like"/>
    <property type="match status" value="1"/>
</dbReference>
<dbReference type="InterPro" id="IPR006351">
    <property type="entry name" value="AHBA_synth-like"/>
</dbReference>
<dbReference type="PRINTS" id="PR00413">
    <property type="entry name" value="HADHALOGNASE"/>
</dbReference>
<protein>
    <submittedName>
        <fullName evidence="1">Orf(+9)</fullName>
    </submittedName>
</protein>
<reference evidence="1" key="1">
    <citation type="journal article" date="2018" name="Appl. Environ. Microbiol.">
        <title>Discovery of 16-demethylrifamycins by Removing Predominant Polyketide Biosynthetic Pathway in Micromonospora sp. TP-A0468.</title>
        <authorList>
            <person name="Zhou Q."/>
            <person name="Luo G.C."/>
            <person name="Zhang H."/>
            <person name="Tang G.L."/>
        </authorList>
    </citation>
    <scope>NUCLEOTIDE SEQUENCE</scope>
    <source>
        <strain evidence="1">TP-A0468</strain>
    </source>
</reference>
<dbReference type="PANTHER" id="PTHR43434:SF1">
    <property type="entry name" value="PHOSPHOGLYCOLATE PHOSPHATASE"/>
    <property type="match status" value="1"/>
</dbReference>
<dbReference type="NCBIfam" id="TIGR01549">
    <property type="entry name" value="HAD-SF-IA-v1"/>
    <property type="match status" value="1"/>
</dbReference>
<evidence type="ECO:0000313" key="1">
    <source>
        <dbReference type="EMBL" id="AZO92775.1"/>
    </source>
</evidence>
<dbReference type="SFLD" id="SFLDS00003">
    <property type="entry name" value="Haloacid_Dehalogenase"/>
    <property type="match status" value="1"/>
</dbReference>
<proteinExistence type="predicted"/>
<dbReference type="Gene3D" id="3.40.50.1000">
    <property type="entry name" value="HAD superfamily/HAD-like"/>
    <property type="match status" value="1"/>
</dbReference>
<organism evidence="1">
    <name type="scientific">Micromonospora okii</name>
    <dbReference type="NCBI Taxonomy" id="1182970"/>
    <lineage>
        <taxon>Bacteria</taxon>
        <taxon>Bacillati</taxon>
        <taxon>Actinomycetota</taxon>
        <taxon>Actinomycetes</taxon>
        <taxon>Micromonosporales</taxon>
        <taxon>Micromonosporaceae</taxon>
        <taxon>Micromonospora</taxon>
    </lineage>
</organism>
<dbReference type="PANTHER" id="PTHR43434">
    <property type="entry name" value="PHOSPHOGLYCOLATE PHOSPHATASE"/>
    <property type="match status" value="1"/>
</dbReference>
<dbReference type="GO" id="GO:0005829">
    <property type="term" value="C:cytosol"/>
    <property type="evidence" value="ECO:0007669"/>
    <property type="project" value="TreeGrafter"/>
</dbReference>